<keyword evidence="4" id="KW-1185">Reference proteome</keyword>
<proteinExistence type="predicted"/>
<dbReference type="Pfam" id="PF00379">
    <property type="entry name" value="Chitin_bind_4"/>
    <property type="match status" value="1"/>
</dbReference>
<dbReference type="OrthoDB" id="8195082at2759"/>
<gene>
    <name evidence="3" type="ORF">Bhyg_01211</name>
</gene>
<evidence type="ECO:0000256" key="2">
    <source>
        <dbReference type="SAM" id="MobiDB-lite"/>
    </source>
</evidence>
<sequence length="273" mass="30703">LVVFGIAIALVSAQNFKQVQTFPEQTVHFPQREVQQEVRLQPQQDQVDISDEVAHNFRQSVAQSVRDSLAEQKSAPTNIGGLPADYPANPLDDPNIPIVEINNKPLLRQPRPHASRPRLQPHRLRVGEEEEEEEENIPAAARQRLRNKVPHTPISRPAHSEEEEAELARLLRKQAESAHYSFDSSIQDTINDHSISRQEVREGLALKGMYSYSDGFFKRTVHYEADENGYRVTKEEIDPIGDGPQYNPGGKADVSSSLIGGYSITADDVRDTR</sequence>
<accession>A0A9Q0N9T6</accession>
<comment type="caution">
    <text evidence="3">The sequence shown here is derived from an EMBL/GenBank/DDBJ whole genome shotgun (WGS) entry which is preliminary data.</text>
</comment>
<dbReference type="InterPro" id="IPR000618">
    <property type="entry name" value="Insect_cuticle"/>
</dbReference>
<reference evidence="3" key="1">
    <citation type="submission" date="2022-07" db="EMBL/GenBank/DDBJ databases">
        <authorList>
            <person name="Trinca V."/>
            <person name="Uliana J.V.C."/>
            <person name="Torres T.T."/>
            <person name="Ward R.J."/>
            <person name="Monesi N."/>
        </authorList>
    </citation>
    <scope>NUCLEOTIDE SEQUENCE</scope>
    <source>
        <strain evidence="3">HSMRA1968</strain>
        <tissue evidence="3">Whole embryos</tissue>
    </source>
</reference>
<evidence type="ECO:0000313" key="3">
    <source>
        <dbReference type="EMBL" id="KAJ6646002.1"/>
    </source>
</evidence>
<feature type="region of interest" description="Disordered" evidence="2">
    <location>
        <begin position="108"/>
        <end position="138"/>
    </location>
</feature>
<dbReference type="Proteomes" id="UP001151699">
    <property type="component" value="Chromosome A"/>
</dbReference>
<name>A0A9Q0N9T6_9DIPT</name>
<organism evidence="3 4">
    <name type="scientific">Pseudolycoriella hygida</name>
    <dbReference type="NCBI Taxonomy" id="35572"/>
    <lineage>
        <taxon>Eukaryota</taxon>
        <taxon>Metazoa</taxon>
        <taxon>Ecdysozoa</taxon>
        <taxon>Arthropoda</taxon>
        <taxon>Hexapoda</taxon>
        <taxon>Insecta</taxon>
        <taxon>Pterygota</taxon>
        <taxon>Neoptera</taxon>
        <taxon>Endopterygota</taxon>
        <taxon>Diptera</taxon>
        <taxon>Nematocera</taxon>
        <taxon>Sciaroidea</taxon>
        <taxon>Sciaridae</taxon>
        <taxon>Pseudolycoriella</taxon>
    </lineage>
</organism>
<dbReference type="EMBL" id="WJQU01000001">
    <property type="protein sequence ID" value="KAJ6646002.1"/>
    <property type="molecule type" value="Genomic_DNA"/>
</dbReference>
<dbReference type="GO" id="GO:0042302">
    <property type="term" value="F:structural constituent of cuticle"/>
    <property type="evidence" value="ECO:0007669"/>
    <property type="project" value="UniProtKB-UniRule"/>
</dbReference>
<evidence type="ECO:0000256" key="1">
    <source>
        <dbReference type="PROSITE-ProRule" id="PRU00497"/>
    </source>
</evidence>
<dbReference type="AlphaFoldDB" id="A0A9Q0N9T6"/>
<feature type="compositionally biased region" description="Basic residues" evidence="2">
    <location>
        <begin position="110"/>
        <end position="124"/>
    </location>
</feature>
<keyword evidence="1" id="KW-0193">Cuticle</keyword>
<protein>
    <submittedName>
        <fullName evidence="3">Uncharacterized protein</fullName>
    </submittedName>
</protein>
<feature type="region of interest" description="Disordered" evidence="2">
    <location>
        <begin position="234"/>
        <end position="254"/>
    </location>
</feature>
<feature type="non-terminal residue" evidence="3">
    <location>
        <position position="273"/>
    </location>
</feature>
<dbReference type="PROSITE" id="PS51155">
    <property type="entry name" value="CHIT_BIND_RR_2"/>
    <property type="match status" value="1"/>
</dbReference>
<feature type="non-terminal residue" evidence="3">
    <location>
        <position position="1"/>
    </location>
</feature>
<evidence type="ECO:0000313" key="4">
    <source>
        <dbReference type="Proteomes" id="UP001151699"/>
    </source>
</evidence>